<keyword evidence="5" id="KW-1185">Reference proteome</keyword>
<dbReference type="Proteomes" id="UP001319861">
    <property type="component" value="Chromosome"/>
</dbReference>
<evidence type="ECO:0000313" key="5">
    <source>
        <dbReference type="Proteomes" id="UP001319861"/>
    </source>
</evidence>
<dbReference type="Pfam" id="PF13828">
    <property type="entry name" value="DUF4190"/>
    <property type="match status" value="1"/>
</dbReference>
<proteinExistence type="predicted"/>
<keyword evidence="1" id="KW-0472">Membrane</keyword>
<reference evidence="4 5" key="1">
    <citation type="journal article" date="2021" name="J. Biosci. Bioeng.">
        <title>Identification and characterization of a chc gene cluster responsible for the aromatization pathway of cyclohexanecarboxylate degradation in Sinomonas cyclohexanicum ATCC 51369.</title>
        <authorList>
            <person name="Yamamoto T."/>
            <person name="Hasegawa Y."/>
            <person name="Lau P.C.K."/>
            <person name="Iwaki H."/>
        </authorList>
    </citation>
    <scope>NUCLEOTIDE SEQUENCE [LARGE SCALE GENOMIC DNA]</scope>
    <source>
        <strain evidence="4 5">ATCC 51369</strain>
    </source>
</reference>
<gene>
    <name evidence="4" type="ORF">SCMU_39370</name>
</gene>
<protein>
    <recommendedName>
        <fullName evidence="3">DUF4190 domain-containing protein</fullName>
    </recommendedName>
</protein>
<keyword evidence="1" id="KW-0812">Transmembrane</keyword>
<evidence type="ECO:0000259" key="3">
    <source>
        <dbReference type="Pfam" id="PF13828"/>
    </source>
</evidence>
<sequence>MSISNKTTKAAAAAAAVLVFCVLVATATGNIGVGVAGVVLAAGILVIPTLSTKEQDTAAPRPAQPVGVTADGRPVYALVGRTPDGSPVYANEIVPGSAPAPQSGRTNTMAVLALVFGLIIGILGIVFGHIALAQIDRTGERGKGMATAGLVLGYLWLAVVALFYLARA</sequence>
<accession>A0ABM7Q0K0</accession>
<feature type="chain" id="PRO_5045161144" description="DUF4190 domain-containing protein" evidence="2">
    <location>
        <begin position="28"/>
        <end position="168"/>
    </location>
</feature>
<feature type="transmembrane region" description="Helical" evidence="1">
    <location>
        <begin position="144"/>
        <end position="166"/>
    </location>
</feature>
<dbReference type="RefSeq" id="WP_229230733.1">
    <property type="nucleotide sequence ID" value="NZ_AP024525.1"/>
</dbReference>
<dbReference type="EMBL" id="AP024525">
    <property type="protein sequence ID" value="BCT78095.1"/>
    <property type="molecule type" value="Genomic_DNA"/>
</dbReference>
<name>A0ABM7Q0K0_SINCY</name>
<keyword evidence="1" id="KW-1133">Transmembrane helix</keyword>
<feature type="signal peptide" evidence="2">
    <location>
        <begin position="1"/>
        <end position="27"/>
    </location>
</feature>
<keyword evidence="2" id="KW-0732">Signal</keyword>
<dbReference type="InterPro" id="IPR025241">
    <property type="entry name" value="DUF4190"/>
</dbReference>
<feature type="domain" description="DUF4190" evidence="3">
    <location>
        <begin position="110"/>
        <end position="163"/>
    </location>
</feature>
<evidence type="ECO:0000313" key="4">
    <source>
        <dbReference type="EMBL" id="BCT78095.1"/>
    </source>
</evidence>
<evidence type="ECO:0000256" key="1">
    <source>
        <dbReference type="SAM" id="Phobius"/>
    </source>
</evidence>
<feature type="transmembrane region" description="Helical" evidence="1">
    <location>
        <begin position="109"/>
        <end position="132"/>
    </location>
</feature>
<evidence type="ECO:0000256" key="2">
    <source>
        <dbReference type="SAM" id="SignalP"/>
    </source>
</evidence>
<organism evidence="4 5">
    <name type="scientific">Sinomonas cyclohexanicum</name>
    <name type="common">Corynebacterium cyclohexanicum</name>
    <dbReference type="NCBI Taxonomy" id="322009"/>
    <lineage>
        <taxon>Bacteria</taxon>
        <taxon>Bacillati</taxon>
        <taxon>Actinomycetota</taxon>
        <taxon>Actinomycetes</taxon>
        <taxon>Micrococcales</taxon>
        <taxon>Micrococcaceae</taxon>
        <taxon>Sinomonas</taxon>
    </lineage>
</organism>